<sequence>MFEMSRYLLFAFAAATRPRRSCSTVDALSKFREYFLLRLALEPDVVIADHFERMMKGLGTDEKELSAAVIRYHGMQPRVERLYEKMYGRSLEKRIRTDTDANYGDLLITLLYIPTDDCSSSDGNSNINSEKEPETAS</sequence>
<name>A0A8J5MGM6_9STRA</name>
<protein>
    <recommendedName>
        <fullName evidence="3">Annexin</fullName>
    </recommendedName>
</protein>
<organism evidence="1 2">
    <name type="scientific">Phytophthora aleatoria</name>
    <dbReference type="NCBI Taxonomy" id="2496075"/>
    <lineage>
        <taxon>Eukaryota</taxon>
        <taxon>Sar</taxon>
        <taxon>Stramenopiles</taxon>
        <taxon>Oomycota</taxon>
        <taxon>Peronosporomycetes</taxon>
        <taxon>Peronosporales</taxon>
        <taxon>Peronosporaceae</taxon>
        <taxon>Phytophthora</taxon>
    </lineage>
</organism>
<keyword evidence="2" id="KW-1185">Reference proteome</keyword>
<evidence type="ECO:0000313" key="2">
    <source>
        <dbReference type="Proteomes" id="UP000709295"/>
    </source>
</evidence>
<reference evidence="1" key="1">
    <citation type="submission" date="2021-01" db="EMBL/GenBank/DDBJ databases">
        <title>Phytophthora aleatoria, a newly-described species from Pinus radiata is distinct from Phytophthora cactorum isolates based on comparative genomics.</title>
        <authorList>
            <person name="Mcdougal R."/>
            <person name="Panda P."/>
            <person name="Williams N."/>
            <person name="Studholme D.J."/>
        </authorList>
    </citation>
    <scope>NUCLEOTIDE SEQUENCE</scope>
    <source>
        <strain evidence="1">NZFS 4037</strain>
    </source>
</reference>
<evidence type="ECO:0000313" key="1">
    <source>
        <dbReference type="EMBL" id="KAG6966050.1"/>
    </source>
</evidence>
<dbReference type="Pfam" id="PF00191">
    <property type="entry name" value="Annexin"/>
    <property type="match status" value="1"/>
</dbReference>
<dbReference type="GO" id="GO:0005509">
    <property type="term" value="F:calcium ion binding"/>
    <property type="evidence" value="ECO:0007669"/>
    <property type="project" value="InterPro"/>
</dbReference>
<accession>A0A8J5MGM6</accession>
<proteinExistence type="predicted"/>
<dbReference type="Proteomes" id="UP000709295">
    <property type="component" value="Unassembled WGS sequence"/>
</dbReference>
<dbReference type="EMBL" id="JAENGY010000317">
    <property type="protein sequence ID" value="KAG6966050.1"/>
    <property type="molecule type" value="Genomic_DNA"/>
</dbReference>
<evidence type="ECO:0008006" key="3">
    <source>
        <dbReference type="Google" id="ProtNLM"/>
    </source>
</evidence>
<comment type="caution">
    <text evidence="1">The sequence shown here is derived from an EMBL/GenBank/DDBJ whole genome shotgun (WGS) entry which is preliminary data.</text>
</comment>
<dbReference type="AlphaFoldDB" id="A0A8J5MGM6"/>
<gene>
    <name evidence="1" type="ORF">JG688_00006951</name>
</gene>
<dbReference type="GO" id="GO:0005544">
    <property type="term" value="F:calcium-dependent phospholipid binding"/>
    <property type="evidence" value="ECO:0007669"/>
    <property type="project" value="InterPro"/>
</dbReference>
<dbReference type="InterPro" id="IPR018502">
    <property type="entry name" value="Annexin_repeat"/>
</dbReference>